<gene>
    <name evidence="2" type="ORF">ND2E_2044</name>
</gene>
<dbReference type="RefSeq" id="WP_033092830.1">
    <property type="nucleotide sequence ID" value="NZ_JQED01000007.1"/>
</dbReference>
<organism evidence="2 3">
    <name type="scientific">Colwellia psychrerythraea</name>
    <name type="common">Vibrio psychroerythus</name>
    <dbReference type="NCBI Taxonomy" id="28229"/>
    <lineage>
        <taxon>Bacteria</taxon>
        <taxon>Pseudomonadati</taxon>
        <taxon>Pseudomonadota</taxon>
        <taxon>Gammaproteobacteria</taxon>
        <taxon>Alteromonadales</taxon>
        <taxon>Colwelliaceae</taxon>
        <taxon>Colwellia</taxon>
    </lineage>
</organism>
<dbReference type="PATRIC" id="fig|28229.4.peg.1067"/>
<dbReference type="Proteomes" id="UP000029843">
    <property type="component" value="Unassembled WGS sequence"/>
</dbReference>
<dbReference type="InterPro" id="IPR029068">
    <property type="entry name" value="Glyas_Bleomycin-R_OHBP_Dase"/>
</dbReference>
<evidence type="ECO:0000313" key="3">
    <source>
        <dbReference type="Proteomes" id="UP000029843"/>
    </source>
</evidence>
<dbReference type="EMBL" id="JQED01000007">
    <property type="protein sequence ID" value="KGJ94111.1"/>
    <property type="molecule type" value="Genomic_DNA"/>
</dbReference>
<dbReference type="PROSITE" id="PS51819">
    <property type="entry name" value="VOC"/>
    <property type="match status" value="1"/>
</dbReference>
<protein>
    <recommendedName>
        <fullName evidence="1">VOC domain-containing protein</fullName>
    </recommendedName>
</protein>
<dbReference type="Gene3D" id="3.10.180.10">
    <property type="entry name" value="2,3-Dihydroxybiphenyl 1,2-Dioxygenase, domain 1"/>
    <property type="match status" value="1"/>
</dbReference>
<reference evidence="2 3" key="1">
    <citation type="submission" date="2014-08" db="EMBL/GenBank/DDBJ databases">
        <title>Genomic and Phenotypic Diversity of Colwellia psychrerythraea strains from Disparate Marine Basins.</title>
        <authorList>
            <person name="Techtmann S.M."/>
            <person name="Stelling S.C."/>
            <person name="Utturkar S.M."/>
            <person name="Alshibli N."/>
            <person name="Harris A."/>
            <person name="Brown S.D."/>
            <person name="Hazen T.C."/>
        </authorList>
    </citation>
    <scope>NUCLEOTIDE SEQUENCE [LARGE SCALE GENOMIC DNA]</scope>
    <source>
        <strain evidence="2 3">ND2E</strain>
    </source>
</reference>
<name>A0A099KUD0_COLPS</name>
<dbReference type="AlphaFoldDB" id="A0A099KUD0"/>
<sequence length="146" mass="16371">MNINHVLVLTTDLRAMECFWVELIGLDEGKRPPFPFNGLWLYSDGNPLVHIAEQPFSAFGNGSIAHVALEGANYNALMKRLSNSAYSHTEKILPISNERQLFIIGPNGLTVEMLFPLTKSSELSEQKQTLVYETNEKFDFLGGKIL</sequence>
<evidence type="ECO:0000259" key="1">
    <source>
        <dbReference type="PROSITE" id="PS51819"/>
    </source>
</evidence>
<dbReference type="SUPFAM" id="SSF54593">
    <property type="entry name" value="Glyoxalase/Bleomycin resistance protein/Dihydroxybiphenyl dioxygenase"/>
    <property type="match status" value="1"/>
</dbReference>
<accession>A0A099KUD0</accession>
<evidence type="ECO:0000313" key="2">
    <source>
        <dbReference type="EMBL" id="KGJ94111.1"/>
    </source>
</evidence>
<proteinExistence type="predicted"/>
<dbReference type="OrthoDB" id="9804944at2"/>
<feature type="domain" description="VOC" evidence="1">
    <location>
        <begin position="2"/>
        <end position="116"/>
    </location>
</feature>
<dbReference type="InterPro" id="IPR037523">
    <property type="entry name" value="VOC_core"/>
</dbReference>
<comment type="caution">
    <text evidence="2">The sequence shown here is derived from an EMBL/GenBank/DDBJ whole genome shotgun (WGS) entry which is preliminary data.</text>
</comment>